<reference evidence="6" key="1">
    <citation type="journal article" date="2014" name="BMC Genomics">
        <title>RNA-seq and high-definition mass spectrometry reveal the complex and divergent venoms of two rear-fanged colubrid snakes.</title>
        <authorList>
            <person name="McGivern J.J."/>
            <person name="Wray K.P."/>
            <person name="Margres M.J."/>
            <person name="Couch M.E."/>
            <person name="Mackessy S.P."/>
            <person name="Rokyta D.R."/>
        </authorList>
    </citation>
    <scope>NUCLEOTIDE SEQUENCE</scope>
    <source>
        <tissue evidence="6">Venom gland</tissue>
    </source>
</reference>
<evidence type="ECO:0000259" key="5">
    <source>
        <dbReference type="PROSITE" id="PS50041"/>
    </source>
</evidence>
<dbReference type="EMBL" id="GBSH01000071">
    <property type="protein sequence ID" value="JAG68953.1"/>
    <property type="molecule type" value="Transcribed_RNA"/>
</dbReference>
<dbReference type="PANTHER" id="PTHR22803">
    <property type="entry name" value="MANNOSE, PHOSPHOLIPASE, LECTIN RECEPTOR RELATED"/>
    <property type="match status" value="1"/>
</dbReference>
<evidence type="ECO:0000256" key="2">
    <source>
        <dbReference type="ARBA" id="ARBA00022525"/>
    </source>
</evidence>
<dbReference type="PROSITE" id="PS00615">
    <property type="entry name" value="C_TYPE_LECTIN_1"/>
    <property type="match status" value="1"/>
</dbReference>
<keyword evidence="4" id="KW-0732">Signal</keyword>
<dbReference type="PRINTS" id="PR01504">
    <property type="entry name" value="PNCREATITSAP"/>
</dbReference>
<dbReference type="GO" id="GO:0005576">
    <property type="term" value="C:extracellular region"/>
    <property type="evidence" value="ECO:0007669"/>
    <property type="project" value="UniProtKB-SubCell"/>
</dbReference>
<keyword evidence="3" id="KW-1015">Disulfide bond</keyword>
<organism evidence="6">
    <name type="scientific">Philothamnus irregularis</name>
    <name type="common">brown tree snake</name>
    <dbReference type="NCBI Taxonomy" id="1899461"/>
    <lineage>
        <taxon>Eukaryota</taxon>
        <taxon>Metazoa</taxon>
        <taxon>Chordata</taxon>
        <taxon>Craniata</taxon>
        <taxon>Vertebrata</taxon>
        <taxon>Euteleostomi</taxon>
        <taxon>Lepidosauria</taxon>
        <taxon>Squamata</taxon>
        <taxon>Bifurcata</taxon>
        <taxon>Unidentata</taxon>
        <taxon>Episquamata</taxon>
        <taxon>Toxicofera</taxon>
        <taxon>Serpentes</taxon>
        <taxon>Colubroidea</taxon>
        <taxon>Colubridae</taxon>
        <taxon>Colubrinae</taxon>
        <taxon>Philothamnus</taxon>
    </lineage>
</organism>
<evidence type="ECO:0000256" key="3">
    <source>
        <dbReference type="ARBA" id="ARBA00023157"/>
    </source>
</evidence>
<proteinExistence type="predicted"/>
<dbReference type="InterPro" id="IPR016186">
    <property type="entry name" value="C-type_lectin-like/link_sf"/>
</dbReference>
<dbReference type="AlphaFoldDB" id="A0A0B8RZW6"/>
<dbReference type="InterPro" id="IPR050111">
    <property type="entry name" value="C-type_lectin/snaclec_domain"/>
</dbReference>
<dbReference type="InterPro" id="IPR001304">
    <property type="entry name" value="C-type_lectin-like"/>
</dbReference>
<comment type="subcellular location">
    <subcellularLocation>
        <location evidence="1">Secreted</location>
    </subcellularLocation>
</comment>
<dbReference type="SUPFAM" id="SSF56436">
    <property type="entry name" value="C-type lectin-like"/>
    <property type="match status" value="1"/>
</dbReference>
<dbReference type="InterPro" id="IPR016187">
    <property type="entry name" value="CTDL_fold"/>
</dbReference>
<keyword evidence="6" id="KW-0430">Lectin</keyword>
<sequence length="166" mass="19199">MLLITCFIFGLLGSLTWAAGPRGRTVCPFGSFAYRDRSDWNCFKFYEDRFTFEAAEEECQFRWKGHLASFKSDKQVKTIGAYVTKENRENGFVWIGLLRDKDSNVTTGWYWMDGSRNIYRKWSSGEPNKLSCNEACVGLYPSSGHLTWNDLDCGHKLPFLCKWKPS</sequence>
<dbReference type="PROSITE" id="PS50041">
    <property type="entry name" value="C_TYPE_LECTIN_2"/>
    <property type="match status" value="1"/>
</dbReference>
<dbReference type="Gene3D" id="3.10.100.10">
    <property type="entry name" value="Mannose-Binding Protein A, subunit A"/>
    <property type="match status" value="1"/>
</dbReference>
<dbReference type="GO" id="GO:0030246">
    <property type="term" value="F:carbohydrate binding"/>
    <property type="evidence" value="ECO:0007669"/>
    <property type="project" value="UniProtKB-KW"/>
</dbReference>
<accession>A0A0B8RZW6</accession>
<evidence type="ECO:0000256" key="4">
    <source>
        <dbReference type="SAM" id="SignalP"/>
    </source>
</evidence>
<protein>
    <submittedName>
        <fullName evidence="6">C-type lectin 3</fullName>
    </submittedName>
</protein>
<keyword evidence="2" id="KW-0964">Secreted</keyword>
<reference evidence="7" key="2">
    <citation type="journal article" date="2015" name="G3 (Bethesda)">
        <title>Post-transcriptional mechanisms contribute little to phenotypic variation in snake venoms.</title>
        <authorList>
            <person name="Rokyta D.R."/>
            <person name="Margres M.J."/>
            <person name="Calvin K."/>
        </authorList>
    </citation>
    <scope>NUCLEOTIDE SEQUENCE</scope>
    <source>
        <tissue evidence="7">Venom gland</tissue>
    </source>
</reference>
<name>A0A0B8RZW6_9SAUR</name>
<dbReference type="InterPro" id="IPR018378">
    <property type="entry name" value="C-type_lectin_CS"/>
</dbReference>
<evidence type="ECO:0000256" key="1">
    <source>
        <dbReference type="ARBA" id="ARBA00004613"/>
    </source>
</evidence>
<dbReference type="SMART" id="SM00034">
    <property type="entry name" value="CLECT"/>
    <property type="match status" value="1"/>
</dbReference>
<dbReference type="Pfam" id="PF00059">
    <property type="entry name" value="Lectin_C"/>
    <property type="match status" value="1"/>
</dbReference>
<feature type="chain" id="PRO_5010612486" evidence="4">
    <location>
        <begin position="19"/>
        <end position="166"/>
    </location>
</feature>
<feature type="signal peptide" evidence="4">
    <location>
        <begin position="1"/>
        <end position="18"/>
    </location>
</feature>
<evidence type="ECO:0000313" key="6">
    <source>
        <dbReference type="EMBL" id="JAG68953.1"/>
    </source>
</evidence>
<feature type="domain" description="C-type lectin" evidence="5">
    <location>
        <begin position="38"/>
        <end position="162"/>
    </location>
</feature>
<evidence type="ECO:0000313" key="7">
    <source>
        <dbReference type="EMBL" id="JAS04590.1"/>
    </source>
</evidence>
<dbReference type="EMBL" id="GDBA01000071">
    <property type="protein sequence ID" value="JAS04590.1"/>
    <property type="molecule type" value="Transcribed_RNA"/>
</dbReference>